<keyword evidence="4" id="KW-0029">Amino-acid transport</keyword>
<feature type="domain" description="Leucine-binding protein" evidence="6">
    <location>
        <begin position="32"/>
        <end position="353"/>
    </location>
</feature>
<keyword evidence="8" id="KW-1185">Reference proteome</keyword>
<dbReference type="GO" id="GO:0006865">
    <property type="term" value="P:amino acid transport"/>
    <property type="evidence" value="ECO:0007669"/>
    <property type="project" value="UniProtKB-KW"/>
</dbReference>
<organism evidence="7 8">
    <name type="scientific">Usitatibacter palustris</name>
    <dbReference type="NCBI Taxonomy" id="2732487"/>
    <lineage>
        <taxon>Bacteria</taxon>
        <taxon>Pseudomonadati</taxon>
        <taxon>Pseudomonadota</taxon>
        <taxon>Betaproteobacteria</taxon>
        <taxon>Nitrosomonadales</taxon>
        <taxon>Usitatibacteraceae</taxon>
        <taxon>Usitatibacter</taxon>
    </lineage>
</organism>
<name>A0A6M4H8J0_9PROT</name>
<feature type="chain" id="PRO_5026939837" description="Leucine-binding protein domain-containing protein" evidence="5">
    <location>
        <begin position="29"/>
        <end position="371"/>
    </location>
</feature>
<dbReference type="SUPFAM" id="SSF53822">
    <property type="entry name" value="Periplasmic binding protein-like I"/>
    <property type="match status" value="1"/>
</dbReference>
<proteinExistence type="inferred from homology"/>
<dbReference type="Proteomes" id="UP000503096">
    <property type="component" value="Chromosome"/>
</dbReference>
<dbReference type="InParanoid" id="A0A6M4H8J0"/>
<evidence type="ECO:0000256" key="1">
    <source>
        <dbReference type="ARBA" id="ARBA00010062"/>
    </source>
</evidence>
<dbReference type="CDD" id="cd06326">
    <property type="entry name" value="PBP1_ABC_ligand_binding-like"/>
    <property type="match status" value="1"/>
</dbReference>
<evidence type="ECO:0000313" key="7">
    <source>
        <dbReference type="EMBL" id="QJR14694.1"/>
    </source>
</evidence>
<dbReference type="PANTHER" id="PTHR47235:SF1">
    <property type="entry name" value="BLR6548 PROTEIN"/>
    <property type="match status" value="1"/>
</dbReference>
<dbReference type="Gene3D" id="3.40.50.2300">
    <property type="match status" value="2"/>
</dbReference>
<keyword evidence="3 5" id="KW-0732">Signal</keyword>
<evidence type="ECO:0000256" key="2">
    <source>
        <dbReference type="ARBA" id="ARBA00022448"/>
    </source>
</evidence>
<evidence type="ECO:0000256" key="3">
    <source>
        <dbReference type="ARBA" id="ARBA00022729"/>
    </source>
</evidence>
<protein>
    <recommendedName>
        <fullName evidence="6">Leucine-binding protein domain-containing protein</fullName>
    </recommendedName>
</protein>
<evidence type="ECO:0000256" key="5">
    <source>
        <dbReference type="SAM" id="SignalP"/>
    </source>
</evidence>
<dbReference type="AlphaFoldDB" id="A0A6M4H8J0"/>
<dbReference type="KEGG" id="upl:DSM104440_01504"/>
<evidence type="ECO:0000313" key="8">
    <source>
        <dbReference type="Proteomes" id="UP000503096"/>
    </source>
</evidence>
<dbReference type="InterPro" id="IPR028082">
    <property type="entry name" value="Peripla_BP_I"/>
</dbReference>
<evidence type="ECO:0000259" key="6">
    <source>
        <dbReference type="Pfam" id="PF13458"/>
    </source>
</evidence>
<accession>A0A6M4H8J0</accession>
<feature type="signal peptide" evidence="5">
    <location>
        <begin position="1"/>
        <end position="28"/>
    </location>
</feature>
<dbReference type="InterPro" id="IPR000709">
    <property type="entry name" value="Leu_Ile_Val-bd"/>
</dbReference>
<gene>
    <name evidence="7" type="ORF">DSM104440_01504</name>
</gene>
<dbReference type="InterPro" id="IPR028081">
    <property type="entry name" value="Leu-bd"/>
</dbReference>
<dbReference type="EMBL" id="CP053073">
    <property type="protein sequence ID" value="QJR14694.1"/>
    <property type="molecule type" value="Genomic_DNA"/>
</dbReference>
<comment type="similarity">
    <text evidence="1">Belongs to the leucine-binding protein family.</text>
</comment>
<keyword evidence="2" id="KW-0813">Transport</keyword>
<reference evidence="7 8" key="1">
    <citation type="submission" date="2020-04" db="EMBL/GenBank/DDBJ databases">
        <title>Usitatibacter rugosus gen. nov., sp. nov. and Usitatibacter palustris sp. nov., novel members of Usitatibacteraceae fam. nov. within the order Nitrosomonadales isolated from soil.</title>
        <authorList>
            <person name="Huber K.J."/>
            <person name="Neumann-Schaal M."/>
            <person name="Geppert A."/>
            <person name="Luckner M."/>
            <person name="Wanner G."/>
            <person name="Overmann J."/>
        </authorList>
    </citation>
    <scope>NUCLEOTIDE SEQUENCE [LARGE SCALE GENOMIC DNA]</scope>
    <source>
        <strain evidence="7 8">Swamp67</strain>
    </source>
</reference>
<sequence length="371" mass="39438">MKAISTQARVAVFAFAITAASTSFVVHAQEKILIGQSAPLSGPVADVGRDIRDGALAYFAKVNAAGGINGRKIEMITLDDVSDRKRAGANAKMLIEEKKVSLLYGFASATLSLDAIPIAEANGMAIFAPFSGSLAIRDKKSVYTVRASYGDEISRIVAHWSVFGATKMAVIHYDDEVGKVNYTTVADLLKAHGQTPHRVSVKRGAKVDPKVFEDLFAYGPQVIIATTQFPPVLELIDAMAKSSKSFPISALSFVNPDELAGSKAAKGTNVTQVVPNPRTTSVPIVKECGEVMAAAKVELNYTTLESCIAAKVLVEGLRKARGTSPKEVVAGLQKIGKYDTGGFVVNISDTSQHGSNWTDLSILSRGGTYRN</sequence>
<dbReference type="RefSeq" id="WP_171161426.1">
    <property type="nucleotide sequence ID" value="NZ_CP053073.1"/>
</dbReference>
<dbReference type="Pfam" id="PF13458">
    <property type="entry name" value="Peripla_BP_6"/>
    <property type="match status" value="1"/>
</dbReference>
<dbReference type="PRINTS" id="PR00337">
    <property type="entry name" value="LEUILEVALBP"/>
</dbReference>
<evidence type="ECO:0000256" key="4">
    <source>
        <dbReference type="ARBA" id="ARBA00022970"/>
    </source>
</evidence>
<dbReference type="PANTHER" id="PTHR47235">
    <property type="entry name" value="BLR6548 PROTEIN"/>
    <property type="match status" value="1"/>
</dbReference>